<keyword evidence="3" id="KW-1185">Reference proteome</keyword>
<gene>
    <name evidence="2" type="ORF">ACH5RR_021016</name>
</gene>
<accession>A0ABD2ZG41</accession>
<evidence type="ECO:0000256" key="1">
    <source>
        <dbReference type="SAM" id="MobiDB-lite"/>
    </source>
</evidence>
<dbReference type="Proteomes" id="UP001630127">
    <property type="component" value="Unassembled WGS sequence"/>
</dbReference>
<name>A0ABD2ZG41_9GENT</name>
<proteinExistence type="predicted"/>
<dbReference type="EMBL" id="JBJUIK010000009">
    <property type="protein sequence ID" value="KAL3518427.1"/>
    <property type="molecule type" value="Genomic_DNA"/>
</dbReference>
<organism evidence="2 3">
    <name type="scientific">Cinchona calisaya</name>
    <dbReference type="NCBI Taxonomy" id="153742"/>
    <lineage>
        <taxon>Eukaryota</taxon>
        <taxon>Viridiplantae</taxon>
        <taxon>Streptophyta</taxon>
        <taxon>Embryophyta</taxon>
        <taxon>Tracheophyta</taxon>
        <taxon>Spermatophyta</taxon>
        <taxon>Magnoliopsida</taxon>
        <taxon>eudicotyledons</taxon>
        <taxon>Gunneridae</taxon>
        <taxon>Pentapetalae</taxon>
        <taxon>asterids</taxon>
        <taxon>lamiids</taxon>
        <taxon>Gentianales</taxon>
        <taxon>Rubiaceae</taxon>
        <taxon>Cinchonoideae</taxon>
        <taxon>Cinchoneae</taxon>
        <taxon>Cinchona</taxon>
    </lineage>
</organism>
<sequence length="177" mass="19961">MESSLLPQSLGTKDPKPPKEQQQYKLENDLERLEYLKVQPKCDTNRGAGSFKEVLSSKERELHETILLRLKPGKEAEKPSVNQLVTKRDSNLVGVAMTSNLGLDTLASNTRNFDAQILSLSHLKANLGYTREEGFIICSRLGVSGASMHISFLEMLGRDFPDYKARIVPRYQEPRIN</sequence>
<dbReference type="AlphaFoldDB" id="A0ABD2ZG41"/>
<protein>
    <submittedName>
        <fullName evidence="2">Uncharacterized protein</fullName>
    </submittedName>
</protein>
<reference evidence="2 3" key="1">
    <citation type="submission" date="2024-11" db="EMBL/GenBank/DDBJ databases">
        <title>A near-complete genome assembly of Cinchona calisaya.</title>
        <authorList>
            <person name="Lian D.C."/>
            <person name="Zhao X.W."/>
            <person name="Wei L."/>
        </authorList>
    </citation>
    <scope>NUCLEOTIDE SEQUENCE [LARGE SCALE GENOMIC DNA]</scope>
    <source>
        <tissue evidence="2">Nenye</tissue>
    </source>
</reference>
<feature type="compositionally biased region" description="Polar residues" evidence="1">
    <location>
        <begin position="1"/>
        <end position="11"/>
    </location>
</feature>
<evidence type="ECO:0000313" key="3">
    <source>
        <dbReference type="Proteomes" id="UP001630127"/>
    </source>
</evidence>
<feature type="region of interest" description="Disordered" evidence="1">
    <location>
        <begin position="1"/>
        <end position="21"/>
    </location>
</feature>
<evidence type="ECO:0000313" key="2">
    <source>
        <dbReference type="EMBL" id="KAL3518427.1"/>
    </source>
</evidence>
<comment type="caution">
    <text evidence="2">The sequence shown here is derived from an EMBL/GenBank/DDBJ whole genome shotgun (WGS) entry which is preliminary data.</text>
</comment>